<evidence type="ECO:0000313" key="10">
    <source>
        <dbReference type="EMBL" id="KAF7690693.1"/>
    </source>
</evidence>
<evidence type="ECO:0000256" key="6">
    <source>
        <dbReference type="ARBA" id="ARBA00023180"/>
    </source>
</evidence>
<dbReference type="SMART" id="SM00765">
    <property type="entry name" value="MANEC"/>
    <property type="match status" value="1"/>
</dbReference>
<keyword evidence="3" id="KW-0812">Transmembrane</keyword>
<dbReference type="InterPro" id="IPR002223">
    <property type="entry name" value="Kunitz_BPTI"/>
</dbReference>
<dbReference type="SUPFAM" id="SSF57362">
    <property type="entry name" value="BPTI-like"/>
    <property type="match status" value="1"/>
</dbReference>
<dbReference type="Proteomes" id="UP000606274">
    <property type="component" value="Unassembled WGS sequence"/>
</dbReference>
<evidence type="ECO:0000256" key="4">
    <source>
        <dbReference type="ARBA" id="ARBA00023136"/>
    </source>
</evidence>
<proteinExistence type="predicted"/>
<evidence type="ECO:0000259" key="9">
    <source>
        <dbReference type="PROSITE" id="PS50986"/>
    </source>
</evidence>
<dbReference type="PRINTS" id="PR00759">
    <property type="entry name" value="BASICPTASE"/>
</dbReference>
<dbReference type="PANTHER" id="PTHR46750">
    <property type="entry name" value="KUNITZ-TYPE PROTEASE INHIBITOR 1"/>
    <property type="match status" value="1"/>
</dbReference>
<keyword evidence="3" id="KW-1133">Transmembrane helix</keyword>
<dbReference type="InterPro" id="IPR013980">
    <property type="entry name" value="MANSC_dom"/>
</dbReference>
<feature type="signal peptide" evidence="7">
    <location>
        <begin position="1"/>
        <end position="24"/>
    </location>
</feature>
<dbReference type="PROSITE" id="PS00280">
    <property type="entry name" value="BPTI_KUNITZ_1"/>
    <property type="match status" value="1"/>
</dbReference>
<feature type="domain" description="BPTI/Kunitz inhibitor" evidence="8">
    <location>
        <begin position="232"/>
        <end position="282"/>
    </location>
</feature>
<dbReference type="GO" id="GO:0060429">
    <property type="term" value="P:epithelium development"/>
    <property type="evidence" value="ECO:0007669"/>
    <property type="project" value="TreeGrafter"/>
</dbReference>
<dbReference type="GO" id="GO:0005886">
    <property type="term" value="C:plasma membrane"/>
    <property type="evidence" value="ECO:0007669"/>
    <property type="project" value="TreeGrafter"/>
</dbReference>
<dbReference type="PROSITE" id="PS51257">
    <property type="entry name" value="PROKAR_LIPOPROTEIN"/>
    <property type="match status" value="1"/>
</dbReference>
<accession>A0A8T0AGW3</accession>
<keyword evidence="5" id="KW-1015">Disulfide bond</keyword>
<evidence type="ECO:0000256" key="7">
    <source>
        <dbReference type="SAM" id="SignalP"/>
    </source>
</evidence>
<sequence>MGVLRMVVCWSCLLLLLTSTFTQSCSIEYIKGRSGFVLNVEDSVAVGATYISNPAAHTQEACLNSCCLLPHCNLVLIEHGGENTLTQCFLFDCLYRNQFICSFSKKPGFTNFIQDSVYQRYLRGPGRKFGEKDKRPIANAGADVVTRAGEVVTLNGIESWDDRNITKYEWTLLSGNNSVVIKNTQFLDQRLLSNLYPGVYRFQLCVTDSAGQSDNASVTILVLTQEQSEIHCLSPYKVGPCRGSFPRWHYNAASGVCEIFTFGGCKPNDNNYLSEQDCSNACTGVTVVSETRKIKPEAANLLVLVRV</sequence>
<dbReference type="FunFam" id="4.10.410.10:FF:000006">
    <property type="entry name" value="Serine peptidase inhibitor, Kunitz type 1"/>
    <property type="match status" value="1"/>
</dbReference>
<dbReference type="Pfam" id="PF07502">
    <property type="entry name" value="MANEC"/>
    <property type="match status" value="1"/>
</dbReference>
<feature type="chain" id="PRO_5035724101" evidence="7">
    <location>
        <begin position="25"/>
        <end position="307"/>
    </location>
</feature>
<name>A0A8T0AGW3_SILME</name>
<dbReference type="SMART" id="SM00131">
    <property type="entry name" value="KU"/>
    <property type="match status" value="1"/>
</dbReference>
<organism evidence="10 11">
    <name type="scientific">Silurus meridionalis</name>
    <name type="common">Southern catfish</name>
    <name type="synonym">Silurus soldatovi meridionalis</name>
    <dbReference type="NCBI Taxonomy" id="175797"/>
    <lineage>
        <taxon>Eukaryota</taxon>
        <taxon>Metazoa</taxon>
        <taxon>Chordata</taxon>
        <taxon>Craniata</taxon>
        <taxon>Vertebrata</taxon>
        <taxon>Euteleostomi</taxon>
        <taxon>Actinopterygii</taxon>
        <taxon>Neopterygii</taxon>
        <taxon>Teleostei</taxon>
        <taxon>Ostariophysi</taxon>
        <taxon>Siluriformes</taxon>
        <taxon>Siluridae</taxon>
        <taxon>Silurus</taxon>
    </lineage>
</organism>
<dbReference type="InterPro" id="IPR011106">
    <property type="entry name" value="MANSC_N"/>
</dbReference>
<keyword evidence="6" id="KW-0325">Glycoprotein</keyword>
<feature type="domain" description="MANSC" evidence="9">
    <location>
        <begin position="32"/>
        <end position="112"/>
    </location>
</feature>
<dbReference type="SUPFAM" id="SSF49299">
    <property type="entry name" value="PKD domain"/>
    <property type="match status" value="1"/>
</dbReference>
<dbReference type="GO" id="GO:0008544">
    <property type="term" value="P:epidermis development"/>
    <property type="evidence" value="ECO:0007669"/>
    <property type="project" value="TreeGrafter"/>
</dbReference>
<evidence type="ECO:0000256" key="1">
    <source>
        <dbReference type="ARBA" id="ARBA00004370"/>
    </source>
</evidence>
<protein>
    <submittedName>
        <fullName evidence="10">Uncharacterized protein</fullName>
    </submittedName>
</protein>
<dbReference type="InterPro" id="IPR035986">
    <property type="entry name" value="PKD_dom_sf"/>
</dbReference>
<dbReference type="InterPro" id="IPR020901">
    <property type="entry name" value="Prtase_inh_Kunz-CS"/>
</dbReference>
<dbReference type="Gene3D" id="4.10.410.10">
    <property type="entry name" value="Pancreatic trypsin inhibitor Kunitz domain"/>
    <property type="match status" value="1"/>
</dbReference>
<evidence type="ECO:0000256" key="2">
    <source>
        <dbReference type="ARBA" id="ARBA00022729"/>
    </source>
</evidence>
<dbReference type="GO" id="GO:0030198">
    <property type="term" value="P:extracellular matrix organization"/>
    <property type="evidence" value="ECO:0007669"/>
    <property type="project" value="TreeGrafter"/>
</dbReference>
<dbReference type="PROSITE" id="PS50986">
    <property type="entry name" value="MANSC"/>
    <property type="match status" value="1"/>
</dbReference>
<keyword evidence="4" id="KW-0472">Membrane</keyword>
<dbReference type="Pfam" id="PF22352">
    <property type="entry name" value="K319L-like_PKD"/>
    <property type="match status" value="1"/>
</dbReference>
<dbReference type="CDD" id="cd00146">
    <property type="entry name" value="PKD"/>
    <property type="match status" value="1"/>
</dbReference>
<dbReference type="GO" id="GO:0004867">
    <property type="term" value="F:serine-type endopeptidase inhibitor activity"/>
    <property type="evidence" value="ECO:0007669"/>
    <property type="project" value="InterPro"/>
</dbReference>
<dbReference type="CDD" id="cd22623">
    <property type="entry name" value="Kunitz_HAI1_1-like"/>
    <property type="match status" value="1"/>
</dbReference>
<evidence type="ECO:0000259" key="8">
    <source>
        <dbReference type="PROSITE" id="PS50279"/>
    </source>
</evidence>
<evidence type="ECO:0000313" key="11">
    <source>
        <dbReference type="Proteomes" id="UP000606274"/>
    </source>
</evidence>
<dbReference type="PROSITE" id="PS50279">
    <property type="entry name" value="BPTI_KUNITZ_2"/>
    <property type="match status" value="1"/>
</dbReference>
<comment type="caution">
    <text evidence="10">The sequence shown here is derived from an EMBL/GenBank/DDBJ whole genome shotgun (WGS) entry which is preliminary data.</text>
</comment>
<evidence type="ECO:0000256" key="5">
    <source>
        <dbReference type="ARBA" id="ARBA00023157"/>
    </source>
</evidence>
<dbReference type="InterPro" id="IPR036880">
    <property type="entry name" value="Kunitz_BPTI_sf"/>
</dbReference>
<dbReference type="EMBL" id="JABFDY010000023">
    <property type="protein sequence ID" value="KAF7690693.1"/>
    <property type="molecule type" value="Genomic_DNA"/>
</dbReference>
<keyword evidence="11" id="KW-1185">Reference proteome</keyword>
<evidence type="ECO:0000256" key="3">
    <source>
        <dbReference type="ARBA" id="ARBA00022989"/>
    </source>
</evidence>
<dbReference type="Gene3D" id="2.60.40.10">
    <property type="entry name" value="Immunoglobulins"/>
    <property type="match status" value="1"/>
</dbReference>
<dbReference type="InterPro" id="IPR013783">
    <property type="entry name" value="Ig-like_fold"/>
</dbReference>
<dbReference type="AlphaFoldDB" id="A0A8T0AGW3"/>
<reference evidence="10" key="1">
    <citation type="submission" date="2020-08" db="EMBL/GenBank/DDBJ databases">
        <title>Chromosome-level assembly of Southern catfish (Silurus meridionalis) provides insights into visual adaptation to the nocturnal and benthic lifestyles.</title>
        <authorList>
            <person name="Zhang Y."/>
            <person name="Wang D."/>
            <person name="Peng Z."/>
        </authorList>
    </citation>
    <scope>NUCLEOTIDE SEQUENCE</scope>
    <source>
        <strain evidence="10">SWU-2019-XX</strain>
        <tissue evidence="10">Muscle</tissue>
    </source>
</reference>
<comment type="subcellular location">
    <subcellularLocation>
        <location evidence="1">Membrane</location>
    </subcellularLocation>
</comment>
<keyword evidence="2 7" id="KW-0732">Signal</keyword>
<gene>
    <name evidence="10" type="ORF">HF521_012497</name>
</gene>
<dbReference type="PANTHER" id="PTHR46750:SF1">
    <property type="entry name" value="KUNITZ-TYPE PROTEASE INHIBITOR 1"/>
    <property type="match status" value="1"/>
</dbReference>
<dbReference type="Pfam" id="PF00014">
    <property type="entry name" value="Kunitz_BPTI"/>
    <property type="match status" value="1"/>
</dbReference>